<sequence length="235" mass="25833">MKTTLYISILAALLLCPLAWGKVSHVSINQQQFNLGASPRLKVNIVTDTKFDKLQFVVEQRAGNERLMVNPINSFMLLLSGVEDVSDPDAQLVIKEYRVNRWYDVKRLALFSGKTIAVAPSEQNLKAPVQVQSNPAATGGAELTPNLASEAMVDTGCMLDYSGKQTLWRLGSHYGGIWQLNTYGAILAIFDANPKAFSGGDINRLRADAKLACPSEALKQGYRDAKLARQIFESK</sequence>
<gene>
    <name evidence="1" type="ORF">BEL05_14080</name>
</gene>
<comment type="caution">
    <text evidence="1">The sequence shown here is derived from an EMBL/GenBank/DDBJ whole genome shotgun (WGS) entry which is preliminary data.</text>
</comment>
<dbReference type="STRING" id="23.BEL05_14080"/>
<evidence type="ECO:0000313" key="2">
    <source>
        <dbReference type="Proteomes" id="UP000095230"/>
    </source>
</evidence>
<dbReference type="RefSeq" id="WP_069671543.1">
    <property type="nucleotide sequence ID" value="NZ_MCBT01000043.1"/>
</dbReference>
<accession>A0A1E5IS62</accession>
<proteinExistence type="predicted"/>
<name>A0A1E5IS62_SHECO</name>
<dbReference type="OrthoDB" id="5298707at2"/>
<reference evidence="1 2" key="1">
    <citation type="submission" date="2016-07" db="EMBL/GenBank/DDBJ databases">
        <title>Whole-genome of two Shewanella species isolated from a digestive organ of sea cucumber Apostichopus japonicus Selenka 1867.</title>
        <authorList>
            <person name="Hong H.-H."/>
            <person name="Choi H."/>
            <person name="Cheon S."/>
            <person name="Oh J.-S."/>
            <person name="Lee H.-G."/>
            <person name="Park C."/>
        </authorList>
    </citation>
    <scope>NUCLEOTIDE SEQUENCE [LARGE SCALE GENOMIC DNA]</scope>
    <source>
        <strain evidence="1 2">CSB03KR</strain>
    </source>
</reference>
<evidence type="ECO:0000313" key="1">
    <source>
        <dbReference type="EMBL" id="OEG73390.1"/>
    </source>
</evidence>
<protein>
    <submittedName>
        <fullName evidence="1">Uncharacterized protein</fullName>
    </submittedName>
</protein>
<organism evidence="1 2">
    <name type="scientific">Shewanella colwelliana</name>
    <name type="common">Alteromonas colwelliana</name>
    <dbReference type="NCBI Taxonomy" id="23"/>
    <lineage>
        <taxon>Bacteria</taxon>
        <taxon>Pseudomonadati</taxon>
        <taxon>Pseudomonadota</taxon>
        <taxon>Gammaproteobacteria</taxon>
        <taxon>Alteromonadales</taxon>
        <taxon>Shewanellaceae</taxon>
        <taxon>Shewanella</taxon>
    </lineage>
</organism>
<dbReference type="Proteomes" id="UP000095230">
    <property type="component" value="Unassembled WGS sequence"/>
</dbReference>
<dbReference type="EMBL" id="MCBT01000043">
    <property type="protein sequence ID" value="OEG73390.1"/>
    <property type="molecule type" value="Genomic_DNA"/>
</dbReference>
<dbReference type="AlphaFoldDB" id="A0A1E5IS62"/>